<name>A0ABQ7YRW3_BRANA</name>
<accession>A0ABQ7YRW3</accession>
<proteinExistence type="predicted"/>
<organism evidence="1 2">
    <name type="scientific">Brassica napus</name>
    <name type="common">Rape</name>
    <dbReference type="NCBI Taxonomy" id="3708"/>
    <lineage>
        <taxon>Eukaryota</taxon>
        <taxon>Viridiplantae</taxon>
        <taxon>Streptophyta</taxon>
        <taxon>Embryophyta</taxon>
        <taxon>Tracheophyta</taxon>
        <taxon>Spermatophyta</taxon>
        <taxon>Magnoliopsida</taxon>
        <taxon>eudicotyledons</taxon>
        <taxon>Gunneridae</taxon>
        <taxon>Pentapetalae</taxon>
        <taxon>rosids</taxon>
        <taxon>malvids</taxon>
        <taxon>Brassicales</taxon>
        <taxon>Brassicaceae</taxon>
        <taxon>Brassiceae</taxon>
        <taxon>Brassica</taxon>
    </lineage>
</organism>
<sequence>MYGCYNVLGVAAPHDPSSSTIDDLVFVDLKTLYTRLLPVDQSESVQKDPKRMKLEEPLDYSPPLDISSPLEPCVFLDSPCHPPLFIRYEIVGEMLGSSGEFSAMASVDLEEELVDAYKRAGIIITPPRAHTMSVDIVLWAMENPATFFQPRAMVIFSDNMSKKEMIYTMPLKLCVTEITMFLYSIAVAPRLGAQRLNVIFKLPSHPIDSFESFCKSPPAHMLKPLTDLIQSQMLGWFPLHVYWLVDDCPSNSHPEEFRSLFLSTTREKGYPECEAVNACVDDKSNFSDDRIKLYRKSGLRRGCNVQFETVDYMLTFGSSLWSAKSILDGSCRDPLYLLEASHF</sequence>
<evidence type="ECO:0000313" key="1">
    <source>
        <dbReference type="EMBL" id="KAH0869805.1"/>
    </source>
</evidence>
<reference evidence="1 2" key="1">
    <citation type="submission" date="2021-05" db="EMBL/GenBank/DDBJ databases">
        <title>Genome Assembly of Synthetic Allotetraploid Brassica napus Reveals Homoeologous Exchanges between Subgenomes.</title>
        <authorList>
            <person name="Davis J.T."/>
        </authorList>
    </citation>
    <scope>NUCLEOTIDE SEQUENCE [LARGE SCALE GENOMIC DNA]</scope>
    <source>
        <strain evidence="2">cv. Da-Ae</strain>
        <tissue evidence="1">Seedling</tissue>
    </source>
</reference>
<dbReference type="EMBL" id="JAGKQM010000017">
    <property type="protein sequence ID" value="KAH0869805.1"/>
    <property type="molecule type" value="Genomic_DNA"/>
</dbReference>
<evidence type="ECO:0000313" key="2">
    <source>
        <dbReference type="Proteomes" id="UP000824890"/>
    </source>
</evidence>
<protein>
    <submittedName>
        <fullName evidence="1">Uncharacterized protein</fullName>
    </submittedName>
</protein>
<gene>
    <name evidence="1" type="ORF">HID58_076827</name>
</gene>
<keyword evidence="2" id="KW-1185">Reference proteome</keyword>
<dbReference type="Proteomes" id="UP000824890">
    <property type="component" value="Unassembled WGS sequence"/>
</dbReference>
<comment type="caution">
    <text evidence="1">The sequence shown here is derived from an EMBL/GenBank/DDBJ whole genome shotgun (WGS) entry which is preliminary data.</text>
</comment>